<organism evidence="2 3">
    <name type="scientific">Microbacterium pullorum</name>
    <dbReference type="NCBI Taxonomy" id="2762236"/>
    <lineage>
        <taxon>Bacteria</taxon>
        <taxon>Bacillati</taxon>
        <taxon>Actinomycetota</taxon>
        <taxon>Actinomycetes</taxon>
        <taxon>Micrococcales</taxon>
        <taxon>Microbacteriaceae</taxon>
        <taxon>Microbacterium</taxon>
    </lineage>
</organism>
<dbReference type="RefSeq" id="WP_191719387.1">
    <property type="nucleotide sequence ID" value="NZ_JACSQP010000006.1"/>
</dbReference>
<keyword evidence="3" id="KW-1185">Reference proteome</keyword>
<evidence type="ECO:0000259" key="1">
    <source>
        <dbReference type="Pfam" id="PF25355"/>
    </source>
</evidence>
<gene>
    <name evidence="2" type="ORF">H9651_11085</name>
</gene>
<accession>A0ABR8S536</accession>
<protein>
    <submittedName>
        <fullName evidence="2">ATP-dependent DNA ligase</fullName>
    </submittedName>
</protein>
<dbReference type="EMBL" id="JACSQP010000006">
    <property type="protein sequence ID" value="MBD7958184.1"/>
    <property type="molecule type" value="Genomic_DNA"/>
</dbReference>
<dbReference type="Pfam" id="PF25355">
    <property type="entry name" value="DUF7882"/>
    <property type="match status" value="1"/>
</dbReference>
<feature type="domain" description="DUF7882" evidence="1">
    <location>
        <begin position="1"/>
        <end position="95"/>
    </location>
</feature>
<keyword evidence="2" id="KW-0436">Ligase</keyword>
<reference evidence="2 3" key="1">
    <citation type="submission" date="2020-08" db="EMBL/GenBank/DDBJ databases">
        <title>A Genomic Blueprint of the Chicken Gut Microbiome.</title>
        <authorList>
            <person name="Gilroy R."/>
            <person name="Ravi A."/>
            <person name="Getino M."/>
            <person name="Pursley I."/>
            <person name="Horton D.L."/>
            <person name="Alikhan N.-F."/>
            <person name="Baker D."/>
            <person name="Gharbi K."/>
            <person name="Hall N."/>
            <person name="Watson M."/>
            <person name="Adriaenssens E.M."/>
            <person name="Foster-Nyarko E."/>
            <person name="Jarju S."/>
            <person name="Secka A."/>
            <person name="Antonio M."/>
            <person name="Oren A."/>
            <person name="Chaudhuri R."/>
            <person name="La Ragione R.M."/>
            <person name="Hildebrand F."/>
            <person name="Pallen M.J."/>
        </authorList>
    </citation>
    <scope>NUCLEOTIDE SEQUENCE [LARGE SCALE GENOMIC DNA]</scope>
    <source>
        <strain evidence="2 3">Sa4CUA7</strain>
    </source>
</reference>
<sequence length="105" mass="11838">MGRFIYDTVGNSVEVEDRTLAHLRIVFMNKLRRGEPFMFDVDAGPGGDRRSFWIHPSVPLQFSFHGSRTPRINRVWVEALMQAASGPNGLTVVPEPREDAVLEEG</sequence>
<dbReference type="GO" id="GO:0016874">
    <property type="term" value="F:ligase activity"/>
    <property type="evidence" value="ECO:0007669"/>
    <property type="project" value="UniProtKB-KW"/>
</dbReference>
<evidence type="ECO:0000313" key="2">
    <source>
        <dbReference type="EMBL" id="MBD7958184.1"/>
    </source>
</evidence>
<dbReference type="InterPro" id="IPR057204">
    <property type="entry name" value="DUF7882"/>
</dbReference>
<evidence type="ECO:0000313" key="3">
    <source>
        <dbReference type="Proteomes" id="UP000648352"/>
    </source>
</evidence>
<proteinExistence type="predicted"/>
<name>A0ABR8S536_9MICO</name>
<comment type="caution">
    <text evidence="2">The sequence shown here is derived from an EMBL/GenBank/DDBJ whole genome shotgun (WGS) entry which is preliminary data.</text>
</comment>
<dbReference type="Proteomes" id="UP000648352">
    <property type="component" value="Unassembled WGS sequence"/>
</dbReference>